<keyword evidence="3" id="KW-1185">Reference proteome</keyword>
<dbReference type="PANTHER" id="PTHR31435:SF9">
    <property type="entry name" value="PROTEIN NATD1"/>
    <property type="match status" value="1"/>
</dbReference>
<feature type="region of interest" description="Disordered" evidence="1">
    <location>
        <begin position="60"/>
        <end position="81"/>
    </location>
</feature>
<sequence length="215" mass="24459">MGRTDAKDCKRLKHGPLGLTTVIVVVNRLFCSWNVDCKLPLTLNLLSFRHLISNMAFTVSPRQDSPRSSQKMGRPERGNPHLIPQTAAAAESFVVFFPGLVKQRLRNMSLEGIPPPADKLEVKASATKQEESSKKEVEVFLDEQRQRFRTPDGKAYLQYVIEPVNRYRTSKQIKGEDGKQVMLMQHTFVPAVFRGQDCRRVKCLFVHDSLHLLPC</sequence>
<evidence type="ECO:0000256" key="1">
    <source>
        <dbReference type="SAM" id="MobiDB-lite"/>
    </source>
</evidence>
<evidence type="ECO:0000313" key="2">
    <source>
        <dbReference type="EMBL" id="KAL2641306.1"/>
    </source>
</evidence>
<protein>
    <submittedName>
        <fullName evidence="2">Uncharacterized protein</fullName>
    </submittedName>
</protein>
<evidence type="ECO:0000313" key="3">
    <source>
        <dbReference type="Proteomes" id="UP001605036"/>
    </source>
</evidence>
<dbReference type="PANTHER" id="PTHR31435">
    <property type="entry name" value="PROTEIN NATD1"/>
    <property type="match status" value="1"/>
</dbReference>
<comment type="caution">
    <text evidence="2">The sequence shown here is derived from an EMBL/GenBank/DDBJ whole genome shotgun (WGS) entry which is preliminary data.</text>
</comment>
<proteinExistence type="predicted"/>
<dbReference type="EMBL" id="JBHFFA010000002">
    <property type="protein sequence ID" value="KAL2641306.1"/>
    <property type="molecule type" value="Genomic_DNA"/>
</dbReference>
<dbReference type="Proteomes" id="UP001605036">
    <property type="component" value="Unassembled WGS sequence"/>
</dbReference>
<feature type="compositionally biased region" description="Polar residues" evidence="1">
    <location>
        <begin position="60"/>
        <end position="71"/>
    </location>
</feature>
<organism evidence="2 3">
    <name type="scientific">Riccia fluitans</name>
    <dbReference type="NCBI Taxonomy" id="41844"/>
    <lineage>
        <taxon>Eukaryota</taxon>
        <taxon>Viridiplantae</taxon>
        <taxon>Streptophyta</taxon>
        <taxon>Embryophyta</taxon>
        <taxon>Marchantiophyta</taxon>
        <taxon>Marchantiopsida</taxon>
        <taxon>Marchantiidae</taxon>
        <taxon>Marchantiales</taxon>
        <taxon>Ricciaceae</taxon>
        <taxon>Riccia</taxon>
    </lineage>
</organism>
<name>A0ABD1Z0I6_9MARC</name>
<dbReference type="AlphaFoldDB" id="A0ABD1Z0I6"/>
<dbReference type="InterPro" id="IPR045057">
    <property type="entry name" value="Gcn5-rel_NAT"/>
</dbReference>
<gene>
    <name evidence="2" type="ORF">R1flu_008893</name>
</gene>
<reference evidence="2 3" key="1">
    <citation type="submission" date="2024-09" db="EMBL/GenBank/DDBJ databases">
        <title>Chromosome-scale assembly of Riccia fluitans.</title>
        <authorList>
            <person name="Paukszto L."/>
            <person name="Sawicki J."/>
            <person name="Karawczyk K."/>
            <person name="Piernik-Szablinska J."/>
            <person name="Szczecinska M."/>
            <person name="Mazdziarz M."/>
        </authorList>
    </citation>
    <scope>NUCLEOTIDE SEQUENCE [LARGE SCALE GENOMIC DNA]</scope>
    <source>
        <strain evidence="2">Rf_01</strain>
        <tissue evidence="2">Aerial parts of the thallus</tissue>
    </source>
</reference>
<dbReference type="Gene3D" id="3.40.630.30">
    <property type="match status" value="1"/>
</dbReference>
<accession>A0ABD1Z0I6</accession>